<reference evidence="3" key="1">
    <citation type="submission" date="2016-10" db="EMBL/GenBank/DDBJ databases">
        <authorList>
            <person name="Varghese N."/>
            <person name="Submissions S."/>
        </authorList>
    </citation>
    <scope>NUCLEOTIDE SEQUENCE [LARGE SCALE GENOMIC DNA]</scope>
    <source>
        <strain evidence="3">DSM 13078</strain>
    </source>
</reference>
<protein>
    <submittedName>
        <fullName evidence="2">Outer membrane lipoprotein-sorting protein</fullName>
    </submittedName>
</protein>
<dbReference type="Gene3D" id="2.50.20.10">
    <property type="entry name" value="Lipoprotein localisation LolA/LolB/LppX"/>
    <property type="match status" value="1"/>
</dbReference>
<dbReference type="InterPro" id="IPR052944">
    <property type="entry name" value="Sporulation_related"/>
</dbReference>
<dbReference type="PANTHER" id="PTHR37507:SF2">
    <property type="entry name" value="SPORULATION PROTEIN YDCC"/>
    <property type="match status" value="1"/>
</dbReference>
<organism evidence="2 3">
    <name type="scientific">Natronobacterium haloterrestre</name>
    <name type="common">Halobiforma haloterrestris</name>
    <dbReference type="NCBI Taxonomy" id="148448"/>
    <lineage>
        <taxon>Archaea</taxon>
        <taxon>Methanobacteriati</taxon>
        <taxon>Methanobacteriota</taxon>
        <taxon>Stenosarchaea group</taxon>
        <taxon>Halobacteria</taxon>
        <taxon>Halobacteriales</taxon>
        <taxon>Natrialbaceae</taxon>
        <taxon>Natronobacterium</taxon>
    </lineage>
</organism>
<keyword evidence="3" id="KW-1185">Reference proteome</keyword>
<name>A0A1I1G7N4_NATHA</name>
<keyword evidence="2" id="KW-0449">Lipoprotein</keyword>
<gene>
    <name evidence="2" type="ORF">SAMN05444422_10430</name>
</gene>
<dbReference type="Proteomes" id="UP000199161">
    <property type="component" value="Unassembled WGS sequence"/>
</dbReference>
<dbReference type="InterPro" id="IPR029046">
    <property type="entry name" value="LolA/LolB/LppX"/>
</dbReference>
<dbReference type="EMBL" id="FOKW01000004">
    <property type="protein sequence ID" value="SFC05210.1"/>
    <property type="molecule type" value="Genomic_DNA"/>
</dbReference>
<proteinExistence type="predicted"/>
<accession>A0A1I1G7N4</accession>
<sequence length="292" mass="32177">MTVRRAAFVLCLLVVLVPLSGCIVLEDVADDRSSTAGPGSESESDAPRDQSSDPAAVFEGAFVHPENLDNVRGERTTTVTIGEPGDAETRTERVAVVERPYVEYRSEVLESSAPDRVGDVYVSNASVSWWYDPDGPSASYFPVEEPFDDEAVRADRAAQADRQSDRYDLEYLGTETVADREAHVLAVEAKNETVAEGISLLVGDTEFVYALETIDPTEELVADEQRLWIDAEYEYPLKEELVVSAESGDSEADRYVMTERFETVTFNDGTVSDDTFAFDPPENATVTDLTEE</sequence>
<evidence type="ECO:0000256" key="1">
    <source>
        <dbReference type="SAM" id="MobiDB-lite"/>
    </source>
</evidence>
<dbReference type="SUPFAM" id="SSF89392">
    <property type="entry name" value="Prokaryotic lipoproteins and lipoprotein localization factors"/>
    <property type="match status" value="1"/>
</dbReference>
<dbReference type="RefSeq" id="WP_089787301.1">
    <property type="nucleotide sequence ID" value="NZ_FOKW01000004.1"/>
</dbReference>
<dbReference type="AlphaFoldDB" id="A0A1I1G7N4"/>
<evidence type="ECO:0000313" key="2">
    <source>
        <dbReference type="EMBL" id="SFC05210.1"/>
    </source>
</evidence>
<dbReference type="OrthoDB" id="137725at2157"/>
<evidence type="ECO:0000313" key="3">
    <source>
        <dbReference type="Proteomes" id="UP000199161"/>
    </source>
</evidence>
<dbReference type="PANTHER" id="PTHR37507">
    <property type="entry name" value="SPORULATION PROTEIN YDCC"/>
    <property type="match status" value="1"/>
</dbReference>
<feature type="region of interest" description="Disordered" evidence="1">
    <location>
        <begin position="30"/>
        <end position="53"/>
    </location>
</feature>